<dbReference type="CDD" id="cd00156">
    <property type="entry name" value="REC"/>
    <property type="match status" value="1"/>
</dbReference>
<dbReference type="Proteomes" id="UP000327108">
    <property type="component" value="Unassembled WGS sequence"/>
</dbReference>
<feature type="modified residue" description="4-aspartylphosphate" evidence="1">
    <location>
        <position position="54"/>
    </location>
</feature>
<comment type="caution">
    <text evidence="3">The sequence shown here is derived from an EMBL/GenBank/DDBJ whole genome shotgun (WGS) entry which is preliminary data.</text>
</comment>
<evidence type="ECO:0000259" key="2">
    <source>
        <dbReference type="PROSITE" id="PS50110"/>
    </source>
</evidence>
<dbReference type="AlphaFoldDB" id="A0A5N1K252"/>
<evidence type="ECO:0000256" key="1">
    <source>
        <dbReference type="PROSITE-ProRule" id="PRU00169"/>
    </source>
</evidence>
<name>A0A5N1K252_9HYPH</name>
<reference evidence="3 4" key="1">
    <citation type="submission" date="2019-09" db="EMBL/GenBank/DDBJ databases">
        <title>Biological control of the noxious weed angled onion (Allium triquetrum) thwarted by endophytic bacteria in Victoria, Australia.</title>
        <authorList>
            <person name="Tehranchian P."/>
            <person name="Adair R.J."/>
            <person name="Van T.H."/>
            <person name="Morrison P.D."/>
            <person name="Williams H."/>
            <person name="Lawrie A.C."/>
        </authorList>
    </citation>
    <scope>NUCLEOTIDE SEQUENCE [LARGE SCALE GENOMIC DNA]</scope>
    <source>
        <strain evidence="3 4">RPTAtOch1</strain>
    </source>
</reference>
<accession>A0A5N1K252</accession>
<dbReference type="SUPFAM" id="SSF52172">
    <property type="entry name" value="CheY-like"/>
    <property type="match status" value="1"/>
</dbReference>
<dbReference type="Pfam" id="PF00072">
    <property type="entry name" value="Response_reg"/>
    <property type="match status" value="1"/>
</dbReference>
<organism evidence="3 4">
    <name type="scientific">Ochrobactrum quorumnocens</name>
    <dbReference type="NCBI Taxonomy" id="271865"/>
    <lineage>
        <taxon>Bacteria</taxon>
        <taxon>Pseudomonadati</taxon>
        <taxon>Pseudomonadota</taxon>
        <taxon>Alphaproteobacteria</taxon>
        <taxon>Hyphomicrobiales</taxon>
        <taxon>Brucellaceae</taxon>
        <taxon>Brucella/Ochrobactrum group</taxon>
        <taxon>Ochrobactrum</taxon>
    </lineage>
</organism>
<keyword evidence="1" id="KW-0597">Phosphoprotein</keyword>
<dbReference type="InterPro" id="IPR051015">
    <property type="entry name" value="EvgA-like"/>
</dbReference>
<evidence type="ECO:0000313" key="4">
    <source>
        <dbReference type="Proteomes" id="UP000327108"/>
    </source>
</evidence>
<dbReference type="PANTHER" id="PTHR45566">
    <property type="entry name" value="HTH-TYPE TRANSCRIPTIONAL REGULATOR YHJB-RELATED"/>
    <property type="match status" value="1"/>
</dbReference>
<dbReference type="EMBL" id="VYXQ01000008">
    <property type="protein sequence ID" value="KAA9368344.1"/>
    <property type="molecule type" value="Genomic_DNA"/>
</dbReference>
<dbReference type="InterPro" id="IPR011006">
    <property type="entry name" value="CheY-like_superfamily"/>
</dbReference>
<keyword evidence="4" id="KW-1185">Reference proteome</keyword>
<evidence type="ECO:0000313" key="3">
    <source>
        <dbReference type="EMBL" id="KAA9368344.1"/>
    </source>
</evidence>
<dbReference type="GO" id="GO:0000160">
    <property type="term" value="P:phosphorelay signal transduction system"/>
    <property type="evidence" value="ECO:0007669"/>
    <property type="project" value="InterPro"/>
</dbReference>
<dbReference type="SMART" id="SM00448">
    <property type="entry name" value="REC"/>
    <property type="match status" value="1"/>
</dbReference>
<gene>
    <name evidence="3" type="ORF">F3W84_10675</name>
</gene>
<feature type="domain" description="Response regulatory" evidence="2">
    <location>
        <begin position="3"/>
        <end position="125"/>
    </location>
</feature>
<dbReference type="RefSeq" id="WP_151093450.1">
    <property type="nucleotide sequence ID" value="NZ_VYXQ01000008.1"/>
</dbReference>
<sequence>MYRALVVEDQDLMRLALMAELEASRDDCWALGAQTFELACELLACQHFDLIVIDPGLPGIDPTSSASRLTVIRQLMEHSSHAAHIIITGSDSAWEAQQCEALGAASYLAKTGLCKGMLASILRGDCTSSDAFCFRPSRPGMTSPDFRCSQLTEREQEVINRMLGRQTGMKRKQVFSEMAERHCIDTGTAEKYYKQARKKLIKHNQLPRGL</sequence>
<protein>
    <submittedName>
        <fullName evidence="3">Response regulator transcription factor</fullName>
    </submittedName>
</protein>
<dbReference type="Gene3D" id="3.40.50.2300">
    <property type="match status" value="1"/>
</dbReference>
<dbReference type="InterPro" id="IPR001789">
    <property type="entry name" value="Sig_transdc_resp-reg_receiver"/>
</dbReference>
<proteinExistence type="predicted"/>
<dbReference type="PROSITE" id="PS50110">
    <property type="entry name" value="RESPONSE_REGULATORY"/>
    <property type="match status" value="1"/>
</dbReference>
<dbReference type="PANTHER" id="PTHR45566:SF1">
    <property type="entry name" value="HTH-TYPE TRANSCRIPTIONAL REGULATOR YHJB-RELATED"/>
    <property type="match status" value="1"/>
</dbReference>